<accession>A0ABV1F6J6</accession>
<reference evidence="2 3" key="1">
    <citation type="submission" date="2024-03" db="EMBL/GenBank/DDBJ databases">
        <title>Human intestinal bacterial collection.</title>
        <authorList>
            <person name="Pauvert C."/>
            <person name="Hitch T.C.A."/>
            <person name="Clavel T."/>
        </authorList>
    </citation>
    <scope>NUCLEOTIDE SEQUENCE [LARGE SCALE GENOMIC DNA]</scope>
    <source>
        <strain evidence="2 3">CLA-SR-H024</strain>
    </source>
</reference>
<dbReference type="EMBL" id="JBBMFN010000082">
    <property type="protein sequence ID" value="MEQ2468188.1"/>
    <property type="molecule type" value="Genomic_DNA"/>
</dbReference>
<dbReference type="RefSeq" id="WP_349205335.1">
    <property type="nucleotide sequence ID" value="NZ_JBBMFN010000082.1"/>
</dbReference>
<keyword evidence="1" id="KW-0732">Signal</keyword>
<evidence type="ECO:0000313" key="3">
    <source>
        <dbReference type="Proteomes" id="UP001465426"/>
    </source>
</evidence>
<feature type="signal peptide" evidence="1">
    <location>
        <begin position="1"/>
        <end position="24"/>
    </location>
</feature>
<evidence type="ECO:0000313" key="2">
    <source>
        <dbReference type="EMBL" id="MEQ2468188.1"/>
    </source>
</evidence>
<comment type="caution">
    <text evidence="2">The sequence shown here is derived from an EMBL/GenBank/DDBJ whole genome shotgun (WGS) entry which is preliminary data.</text>
</comment>
<evidence type="ECO:0000256" key="1">
    <source>
        <dbReference type="SAM" id="SignalP"/>
    </source>
</evidence>
<proteinExistence type="predicted"/>
<gene>
    <name evidence="2" type="ORF">WMO63_21240</name>
</gene>
<organism evidence="2 3">
    <name type="scientific">Niallia hominis</name>
    <dbReference type="NCBI Taxonomy" id="3133173"/>
    <lineage>
        <taxon>Bacteria</taxon>
        <taxon>Bacillati</taxon>
        <taxon>Bacillota</taxon>
        <taxon>Bacilli</taxon>
        <taxon>Bacillales</taxon>
        <taxon>Bacillaceae</taxon>
        <taxon>Niallia</taxon>
    </lineage>
</organism>
<keyword evidence="3" id="KW-1185">Reference proteome</keyword>
<dbReference type="Proteomes" id="UP001465426">
    <property type="component" value="Unassembled WGS sequence"/>
</dbReference>
<protein>
    <submittedName>
        <fullName evidence="2">Uncharacterized protein</fullName>
    </submittedName>
</protein>
<name>A0ABV1F6J6_9BACI</name>
<sequence length="129" mass="14452">MKKIFLGFFFAFIIILLFPFSSYADDFSTFADSNTGSGAPKYPGTSTTVQVGDIIGTKMFSGWDTYYVCIVGPDYKVYDVVKWSDFTQVSSICNFVDRFNNNTVGVYRPNTSSGNRFLAGTWAKNSWSQ</sequence>
<feature type="chain" id="PRO_5045688926" evidence="1">
    <location>
        <begin position="25"/>
        <end position="129"/>
    </location>
</feature>